<dbReference type="PANTHER" id="PTHR24274:SF1">
    <property type="entry name" value="CILIA- AND FLAGELLA-ASSOCIATED PROTEIN 161"/>
    <property type="match status" value="1"/>
</dbReference>
<reference evidence="1" key="1">
    <citation type="submission" date="2021-05" db="EMBL/GenBank/DDBJ databases">
        <title>A free-living protist that lacks canonical eukaryotic 1 DNA replication and segregation systems.</title>
        <authorList>
            <person name="Salas-Leiva D.E."/>
            <person name="Tromer E.C."/>
            <person name="Curtis B.A."/>
            <person name="Jerlstrom-Hultqvist J."/>
            <person name="Kolisko M."/>
            <person name="Yi Z."/>
            <person name="Salas-Leiva J.S."/>
            <person name="Gallot-Lavallee L."/>
            <person name="Kops G.J.P.L."/>
            <person name="Archibald J.M."/>
            <person name="Simpson A.G.B."/>
            <person name="Roger A.J."/>
        </authorList>
    </citation>
    <scope>NUCLEOTIDE SEQUENCE</scope>
    <source>
        <strain evidence="1">BICM</strain>
    </source>
</reference>
<protein>
    <submittedName>
        <fullName evidence="1">Uncharacterized protein</fullName>
    </submittedName>
</protein>
<dbReference type="InterPro" id="IPR055325">
    <property type="entry name" value="CF161"/>
</dbReference>
<keyword evidence="2" id="KW-1185">Reference proteome</keyword>
<comment type="caution">
    <text evidence="1">The sequence shown here is derived from an EMBL/GenBank/DDBJ whole genome shotgun (WGS) entry which is preliminary data.</text>
</comment>
<evidence type="ECO:0000313" key="2">
    <source>
        <dbReference type="Proteomes" id="UP000717585"/>
    </source>
</evidence>
<sequence length="242" mass="26987">MSDSYNHRCKIGNWYESQVLDDLQLEEYKQRRERGTAASSALQIQKLLEKAVEGKFQREECISEGDMITIGTKMDDRDLVLGVDPRDPLPFEDDASTVSAGPAKKAARSLFVIRKFKSGSDDPVIRFGDAIELTSEVMDSVVLSSQPQGTAVNSPITSKQAVFMIPPEQGRVSARSKWEVVYPDTEWRLEEIGRPVKRGEALLLKHGTTGAFLNVGGSFHNLFGVEYEMVGAKKPQLWCFNV</sequence>
<name>A0A8J6B328_9EUKA</name>
<gene>
    <name evidence="1" type="ORF">J8273_1220</name>
</gene>
<dbReference type="Proteomes" id="UP000717585">
    <property type="component" value="Unassembled WGS sequence"/>
</dbReference>
<accession>A0A8J6B328</accession>
<dbReference type="PANTHER" id="PTHR24274">
    <property type="entry name" value="CILIA- AND FLAGELLA-ASSOCIATED PROTEIN 161"/>
    <property type="match status" value="1"/>
</dbReference>
<proteinExistence type="predicted"/>
<organism evidence="1 2">
    <name type="scientific">Carpediemonas membranifera</name>
    <dbReference type="NCBI Taxonomy" id="201153"/>
    <lineage>
        <taxon>Eukaryota</taxon>
        <taxon>Metamonada</taxon>
        <taxon>Carpediemonas-like organisms</taxon>
        <taxon>Carpediemonas</taxon>
    </lineage>
</organism>
<dbReference type="OrthoDB" id="2126411at2759"/>
<evidence type="ECO:0000313" key="1">
    <source>
        <dbReference type="EMBL" id="KAG9397305.1"/>
    </source>
</evidence>
<dbReference type="EMBL" id="JAHDYR010000003">
    <property type="protein sequence ID" value="KAG9397305.1"/>
    <property type="molecule type" value="Genomic_DNA"/>
</dbReference>
<dbReference type="AlphaFoldDB" id="A0A8J6B328"/>
<dbReference type="GO" id="GO:0031514">
    <property type="term" value="C:motile cilium"/>
    <property type="evidence" value="ECO:0007669"/>
    <property type="project" value="TreeGrafter"/>
</dbReference>
<dbReference type="GO" id="GO:0060271">
    <property type="term" value="P:cilium assembly"/>
    <property type="evidence" value="ECO:0007669"/>
    <property type="project" value="TreeGrafter"/>
</dbReference>